<dbReference type="RefSeq" id="WP_074232267.1">
    <property type="nucleotide sequence ID" value="NZ_FSRQ01000006.1"/>
</dbReference>
<sequence length="196" mass="23097">MGYIETKIDEAFITTFLLPREKVVIDFLMNVLSSQYQFREDDRKIEVISVYYYAANPLAFLFALPNYEYYAPDKTTQIAELHLKDHALEDYSYFDVQELCKTVLNENNIDYSAYLNDENHLDFANYWENQNGLEIDFIKNCWKNAKENTRSKMIGFLESSDNSAGIFDLDNGFELPFEIEIDEYLQSRGFLINKEI</sequence>
<organism evidence="1 2">
    <name type="scientific">Chryseobacterium scophthalmum</name>
    <dbReference type="NCBI Taxonomy" id="59733"/>
    <lineage>
        <taxon>Bacteria</taxon>
        <taxon>Pseudomonadati</taxon>
        <taxon>Bacteroidota</taxon>
        <taxon>Flavobacteriia</taxon>
        <taxon>Flavobacteriales</taxon>
        <taxon>Weeksellaceae</taxon>
        <taxon>Chryseobacterium group</taxon>
        <taxon>Chryseobacterium</taxon>
    </lineage>
</organism>
<evidence type="ECO:0000313" key="1">
    <source>
        <dbReference type="EMBL" id="SIO39480.1"/>
    </source>
</evidence>
<protein>
    <submittedName>
        <fullName evidence="1">Uncharacterized protein</fullName>
    </submittedName>
</protein>
<keyword evidence="2" id="KW-1185">Reference proteome</keyword>
<dbReference type="OrthoDB" id="1242456at2"/>
<dbReference type="Proteomes" id="UP000184782">
    <property type="component" value="Unassembled WGS sequence"/>
</dbReference>
<name>A0A1N6J5A8_9FLAO</name>
<gene>
    <name evidence="1" type="ORF">SAMN05421769_4121</name>
</gene>
<proteinExistence type="predicted"/>
<reference evidence="2" key="1">
    <citation type="submission" date="2016-12" db="EMBL/GenBank/DDBJ databases">
        <authorList>
            <person name="Varghese N."/>
            <person name="Submissions S."/>
        </authorList>
    </citation>
    <scope>NUCLEOTIDE SEQUENCE [LARGE SCALE GENOMIC DNA]</scope>
    <source>
        <strain evidence="2">DSM 16779</strain>
    </source>
</reference>
<dbReference type="EMBL" id="FSRQ01000006">
    <property type="protein sequence ID" value="SIO39480.1"/>
    <property type="molecule type" value="Genomic_DNA"/>
</dbReference>
<dbReference type="AlphaFoldDB" id="A0A1N6J5A8"/>
<evidence type="ECO:0000313" key="2">
    <source>
        <dbReference type="Proteomes" id="UP000184782"/>
    </source>
</evidence>
<accession>A0A1N6J5A8</accession>